<dbReference type="InterPro" id="IPR003959">
    <property type="entry name" value="ATPase_AAA_core"/>
</dbReference>
<dbReference type="Gene3D" id="3.40.50.300">
    <property type="entry name" value="P-loop containing nucleotide triphosphate hydrolases"/>
    <property type="match status" value="1"/>
</dbReference>
<dbReference type="PANTHER" id="PTHR11638">
    <property type="entry name" value="ATP-DEPENDENT CLP PROTEASE"/>
    <property type="match status" value="1"/>
</dbReference>
<dbReference type="Pfam" id="PF17871">
    <property type="entry name" value="AAA_lid_9"/>
    <property type="match status" value="1"/>
</dbReference>
<dbReference type="SMART" id="SM00382">
    <property type="entry name" value="AAA"/>
    <property type="match status" value="1"/>
</dbReference>
<dbReference type="PANTHER" id="PTHR11638:SF18">
    <property type="entry name" value="HEAT SHOCK PROTEIN 104"/>
    <property type="match status" value="1"/>
</dbReference>
<name>A0AB94IXI2_9BACT</name>
<evidence type="ECO:0000313" key="6">
    <source>
        <dbReference type="Proteomes" id="UP000008957"/>
    </source>
</evidence>
<dbReference type="RefSeq" id="WP_015556607.1">
    <property type="nucleotide sequence ID" value="NC_021038.1"/>
</dbReference>
<organism evidence="5 6">
    <name type="scientific">Fretibacterium fastidiosum</name>
    <dbReference type="NCBI Taxonomy" id="651822"/>
    <lineage>
        <taxon>Bacteria</taxon>
        <taxon>Thermotogati</taxon>
        <taxon>Synergistota</taxon>
        <taxon>Synergistia</taxon>
        <taxon>Synergistales</taxon>
        <taxon>Aminobacteriaceae</taxon>
        <taxon>Fretibacterium</taxon>
    </lineage>
</organism>
<keyword evidence="6" id="KW-1185">Reference proteome</keyword>
<dbReference type="InterPro" id="IPR027417">
    <property type="entry name" value="P-loop_NTPase"/>
</dbReference>
<dbReference type="InterPro" id="IPR003593">
    <property type="entry name" value="AAA+_ATPase"/>
</dbReference>
<evidence type="ECO:0000256" key="3">
    <source>
        <dbReference type="ARBA" id="ARBA00022840"/>
    </source>
</evidence>
<evidence type="ECO:0000256" key="1">
    <source>
        <dbReference type="ARBA" id="ARBA00022737"/>
    </source>
</evidence>
<evidence type="ECO:0000256" key="2">
    <source>
        <dbReference type="ARBA" id="ARBA00022741"/>
    </source>
</evidence>
<dbReference type="Proteomes" id="UP000008957">
    <property type="component" value="Chromosome"/>
</dbReference>
<dbReference type="InterPro" id="IPR050130">
    <property type="entry name" value="ClpA_ClpB"/>
</dbReference>
<dbReference type="KEGG" id="sbr:SY1_13730"/>
<evidence type="ECO:0000313" key="5">
    <source>
        <dbReference type="EMBL" id="CBL28460.1"/>
    </source>
</evidence>
<dbReference type="AlphaFoldDB" id="A0AB94IXI2"/>
<dbReference type="GO" id="GO:0005737">
    <property type="term" value="C:cytoplasm"/>
    <property type="evidence" value="ECO:0007669"/>
    <property type="project" value="TreeGrafter"/>
</dbReference>
<dbReference type="Gene3D" id="1.10.8.60">
    <property type="match status" value="1"/>
</dbReference>
<gene>
    <name evidence="5" type="ORF">SY1_13730</name>
</gene>
<dbReference type="InterPro" id="IPR041546">
    <property type="entry name" value="ClpA/ClpB_AAA_lid"/>
</dbReference>
<protein>
    <submittedName>
        <fullName evidence="5">ATPase family associated with various cellular activities (AAA)</fullName>
    </submittedName>
</protein>
<keyword evidence="1" id="KW-0677">Repeat</keyword>
<reference evidence="6" key="1">
    <citation type="submission" date="2010-03" db="EMBL/GenBank/DDBJ databases">
        <title>The genome sequence of Synergistetes sp. SGP1.</title>
        <authorList>
            <consortium name="metaHIT consortium -- http://www.metahit.eu/"/>
            <person name="Pajon A."/>
            <person name="Turner K."/>
            <person name="Parkhill J."/>
            <person name="Wade W."/>
            <person name="Vartoukian S."/>
        </authorList>
    </citation>
    <scope>NUCLEOTIDE SEQUENCE [LARGE SCALE GENOMIC DNA]</scope>
    <source>
        <strain evidence="6">SGP1</strain>
    </source>
</reference>
<keyword evidence="2" id="KW-0547">Nucleotide-binding</keyword>
<evidence type="ECO:0000259" key="4">
    <source>
        <dbReference type="SMART" id="SM00382"/>
    </source>
</evidence>
<sequence>MSEMRLKVLPPNCRKFGKELSDPDNFQQGLLVDEKLLERLTGILMQSDHNNIALVGDPGVGKTATVQALGQFLVRTNRSFRLAEIDLNLLFAECPTYSEQGLRLKHLFREAEEHSIVLFFDEGHRLCNDHGSNSVANIVKPLVTNPRLQLILATTCEEYQRYIATDRAFRRRFRELEVAEPNPQDTARILESVAKARYRDIAFEDGVFAFIAELSQSIMEERYNPDKSLEVLDAASGRHRLLNPDAALNVDEVKTTVREQFSEAEPRVGFRGHHGL</sequence>
<dbReference type="GO" id="GO:0005524">
    <property type="term" value="F:ATP binding"/>
    <property type="evidence" value="ECO:0007669"/>
    <property type="project" value="UniProtKB-KW"/>
</dbReference>
<dbReference type="Pfam" id="PF00004">
    <property type="entry name" value="AAA"/>
    <property type="match status" value="1"/>
</dbReference>
<dbReference type="CDD" id="cd00009">
    <property type="entry name" value="AAA"/>
    <property type="match status" value="1"/>
</dbReference>
<dbReference type="GO" id="GO:0034605">
    <property type="term" value="P:cellular response to heat"/>
    <property type="evidence" value="ECO:0007669"/>
    <property type="project" value="TreeGrafter"/>
</dbReference>
<keyword evidence="3" id="KW-0067">ATP-binding</keyword>
<accession>A0AB94IXI2</accession>
<dbReference type="SUPFAM" id="SSF52540">
    <property type="entry name" value="P-loop containing nucleoside triphosphate hydrolases"/>
    <property type="match status" value="1"/>
</dbReference>
<dbReference type="GO" id="GO:0016887">
    <property type="term" value="F:ATP hydrolysis activity"/>
    <property type="evidence" value="ECO:0007669"/>
    <property type="project" value="InterPro"/>
</dbReference>
<dbReference type="EMBL" id="FP929056">
    <property type="protein sequence ID" value="CBL28460.1"/>
    <property type="molecule type" value="Genomic_DNA"/>
</dbReference>
<reference evidence="5 6" key="2">
    <citation type="submission" date="2010-03" db="EMBL/GenBank/DDBJ databases">
        <authorList>
            <person name="Pajon A."/>
        </authorList>
    </citation>
    <scope>NUCLEOTIDE SEQUENCE [LARGE SCALE GENOMIC DNA]</scope>
    <source>
        <strain evidence="5 6">SGP1</strain>
    </source>
</reference>
<feature type="domain" description="AAA+ ATPase" evidence="4">
    <location>
        <begin position="48"/>
        <end position="183"/>
    </location>
</feature>
<proteinExistence type="predicted"/>